<feature type="binding site" evidence="8">
    <location>
        <position position="93"/>
    </location>
    <ligand>
        <name>Zn(2+)</name>
        <dbReference type="ChEBI" id="CHEBI:29105"/>
    </ligand>
</feature>
<dbReference type="SUPFAM" id="SSF51182">
    <property type="entry name" value="RmlC-like cupins"/>
    <property type="match status" value="1"/>
</dbReference>
<dbReference type="InterPro" id="IPR014710">
    <property type="entry name" value="RmlC-like_jellyroll"/>
</dbReference>
<dbReference type="GO" id="GO:0005829">
    <property type="term" value="C:cytosol"/>
    <property type="evidence" value="ECO:0007669"/>
    <property type="project" value="TreeGrafter"/>
</dbReference>
<dbReference type="CDD" id="cd07011">
    <property type="entry name" value="cupin_PMI_type_I_N"/>
    <property type="match status" value="1"/>
</dbReference>
<keyword evidence="5 8" id="KW-0862">Zinc</keyword>
<dbReference type="Gene3D" id="1.10.441.10">
    <property type="entry name" value="Phosphomannose Isomerase, domain 2"/>
    <property type="match status" value="1"/>
</dbReference>
<evidence type="ECO:0000256" key="5">
    <source>
        <dbReference type="ARBA" id="ARBA00022833"/>
    </source>
</evidence>
<sequence>MERLDGVLRPYPWGSRTLLAQLRGKPAPSEQPEAELWFGAHPAAPATIDGEGLDEIIAGDPASALGRRVVDEHGEGLPFLVKLLAADAPLSIQAHPSAEQAEEGFARENDEGIDLHSPKRNYKDPNPKPELIVALTTFRAMAGFRPVEQLAQLFEAFSSPELDRYAALLPAAGGAGDLRVLFTTLVSLPKAALTDLLAAVETSAGEIASAGDQPAWVREAAEVFLELSGRYPGDAGALTALLLNIVTLAPGEGAFLGAGQLHAYLSGLGVEVMANSDNVLRGGLTTKHVDVPELVRVLDFSSLESPRARTTSLDGGTRFDLPVESFRVSVHYLAEGECVVDEDGPAIVVCTVGAVLADDTTRTAEFSAGEAIWIPASDAAVTLRAADAGQGAQVFVATV</sequence>
<dbReference type="PIRSF" id="PIRSF001480">
    <property type="entry name" value="Mannose-6-phosphate_isomerase"/>
    <property type="match status" value="1"/>
</dbReference>
<evidence type="ECO:0000313" key="12">
    <source>
        <dbReference type="Proteomes" id="UP000516235"/>
    </source>
</evidence>
<protein>
    <recommendedName>
        <fullName evidence="3">mannose-6-phosphate isomerase</fullName>
        <ecNumber evidence="3">5.3.1.8</ecNumber>
    </recommendedName>
</protein>
<evidence type="ECO:0000313" key="11">
    <source>
        <dbReference type="EMBL" id="QNP90652.1"/>
    </source>
</evidence>
<dbReference type="InterPro" id="IPR016305">
    <property type="entry name" value="Mannose-6-P_Isomerase"/>
</dbReference>
<proteinExistence type="inferred from homology"/>
<comment type="catalytic activity">
    <reaction evidence="1">
        <text>D-mannose 6-phosphate = D-fructose 6-phosphate</text>
        <dbReference type="Rhea" id="RHEA:12356"/>
        <dbReference type="ChEBI" id="CHEBI:58735"/>
        <dbReference type="ChEBI" id="CHEBI:61527"/>
        <dbReference type="EC" id="5.3.1.8"/>
    </reaction>
</comment>
<feature type="binding site" evidence="8">
    <location>
        <position position="95"/>
    </location>
    <ligand>
        <name>Zn(2+)</name>
        <dbReference type="ChEBI" id="CHEBI:29105"/>
    </ligand>
</feature>
<dbReference type="GO" id="GO:0009298">
    <property type="term" value="P:GDP-mannose biosynthetic process"/>
    <property type="evidence" value="ECO:0007669"/>
    <property type="project" value="InterPro"/>
</dbReference>
<dbReference type="InterPro" id="IPR046457">
    <property type="entry name" value="PMI_typeI_cat"/>
</dbReference>
<dbReference type="Gene3D" id="2.60.120.10">
    <property type="entry name" value="Jelly Rolls"/>
    <property type="match status" value="2"/>
</dbReference>
<dbReference type="GO" id="GO:0008270">
    <property type="term" value="F:zinc ion binding"/>
    <property type="evidence" value="ECO:0007669"/>
    <property type="project" value="InterPro"/>
</dbReference>
<dbReference type="GO" id="GO:0005975">
    <property type="term" value="P:carbohydrate metabolic process"/>
    <property type="evidence" value="ECO:0007669"/>
    <property type="project" value="InterPro"/>
</dbReference>
<keyword evidence="6 11" id="KW-0413">Isomerase</keyword>
<dbReference type="EC" id="5.3.1.8" evidence="3"/>
<dbReference type="Proteomes" id="UP000642876">
    <property type="component" value="Unassembled WGS sequence"/>
</dbReference>
<organism evidence="11 12">
    <name type="scientific">Corynebacterium lujinxingii</name>
    <dbReference type="NCBI Taxonomy" id="2763010"/>
    <lineage>
        <taxon>Bacteria</taxon>
        <taxon>Bacillati</taxon>
        <taxon>Actinomycetota</taxon>
        <taxon>Actinomycetes</taxon>
        <taxon>Mycobacteriales</taxon>
        <taxon>Corynebacteriaceae</taxon>
        <taxon>Corynebacterium</taxon>
    </lineage>
</organism>
<comment type="similarity">
    <text evidence="2">Belongs to the mannose-6-phosphate isomerase type 1 family.</text>
</comment>
<dbReference type="RefSeq" id="WP_171194227.1">
    <property type="nucleotide sequence ID" value="NZ_CP061032.1"/>
</dbReference>
<evidence type="ECO:0000259" key="9">
    <source>
        <dbReference type="Pfam" id="PF20511"/>
    </source>
</evidence>
<dbReference type="NCBIfam" id="TIGR00218">
    <property type="entry name" value="manA"/>
    <property type="match status" value="1"/>
</dbReference>
<feature type="domain" description="Phosphomannose isomerase type I catalytic" evidence="9">
    <location>
        <begin position="3"/>
        <end position="147"/>
    </location>
</feature>
<accession>A0A7H0K036</accession>
<dbReference type="PANTHER" id="PTHR10309">
    <property type="entry name" value="MANNOSE-6-PHOSPHATE ISOMERASE"/>
    <property type="match status" value="1"/>
</dbReference>
<dbReference type="Pfam" id="PF20511">
    <property type="entry name" value="PMI_typeI_cat"/>
    <property type="match status" value="1"/>
</dbReference>
<dbReference type="KEGG" id="cluj:IAU68_02390"/>
<feature type="active site" evidence="7">
    <location>
        <position position="281"/>
    </location>
</feature>
<keyword evidence="13" id="KW-1185">Reference proteome</keyword>
<evidence type="ECO:0000256" key="7">
    <source>
        <dbReference type="PIRSR" id="PIRSR001480-1"/>
    </source>
</evidence>
<evidence type="ECO:0000256" key="2">
    <source>
        <dbReference type="ARBA" id="ARBA00010772"/>
    </source>
</evidence>
<evidence type="ECO:0000256" key="4">
    <source>
        <dbReference type="ARBA" id="ARBA00022723"/>
    </source>
</evidence>
<dbReference type="InterPro" id="IPR011051">
    <property type="entry name" value="RmlC_Cupin_sf"/>
</dbReference>
<dbReference type="PANTHER" id="PTHR10309:SF0">
    <property type="entry name" value="MANNOSE-6-PHOSPHATE ISOMERASE"/>
    <property type="match status" value="1"/>
</dbReference>
<feature type="binding site" evidence="8">
    <location>
        <position position="262"/>
    </location>
    <ligand>
        <name>Zn(2+)</name>
        <dbReference type="ChEBI" id="CHEBI:29105"/>
    </ligand>
</feature>
<dbReference type="PRINTS" id="PR00714">
    <property type="entry name" value="MAN6PISMRASE"/>
</dbReference>
<dbReference type="GO" id="GO:0004476">
    <property type="term" value="F:mannose-6-phosphate isomerase activity"/>
    <property type="evidence" value="ECO:0007669"/>
    <property type="project" value="UniProtKB-EC"/>
</dbReference>
<dbReference type="Proteomes" id="UP000516235">
    <property type="component" value="Chromosome"/>
</dbReference>
<feature type="binding site" evidence="8">
    <location>
        <position position="130"/>
    </location>
    <ligand>
        <name>Zn(2+)</name>
        <dbReference type="ChEBI" id="CHEBI:29105"/>
    </ligand>
</feature>
<evidence type="ECO:0000256" key="1">
    <source>
        <dbReference type="ARBA" id="ARBA00000757"/>
    </source>
</evidence>
<reference evidence="12 13" key="1">
    <citation type="submission" date="2020-08" db="EMBL/GenBank/DDBJ databases">
        <title>novel species in genus Corynebacterium.</title>
        <authorList>
            <person name="Zhang G."/>
        </authorList>
    </citation>
    <scope>NUCLEOTIDE SEQUENCE [LARGE SCALE GENOMIC DNA]</scope>
    <source>
        <strain evidence="12 13">zg-917</strain>
        <strain evidence="11">Zg-917</strain>
    </source>
</reference>
<dbReference type="EMBL" id="JACMYE010000005">
    <property type="protein sequence ID" value="MBC3179095.1"/>
    <property type="molecule type" value="Genomic_DNA"/>
</dbReference>
<dbReference type="InterPro" id="IPR001250">
    <property type="entry name" value="Man6P_Isoase-1"/>
</dbReference>
<dbReference type="EMBL" id="CP061032">
    <property type="protein sequence ID" value="QNP90652.1"/>
    <property type="molecule type" value="Genomic_DNA"/>
</dbReference>
<evidence type="ECO:0000313" key="13">
    <source>
        <dbReference type="Proteomes" id="UP000642876"/>
    </source>
</evidence>
<comment type="cofactor">
    <cofactor evidence="8">
        <name>Zn(2+)</name>
        <dbReference type="ChEBI" id="CHEBI:29105"/>
    </cofactor>
    <text evidence="8">Binds 1 zinc ion per subunit.</text>
</comment>
<evidence type="ECO:0000256" key="3">
    <source>
        <dbReference type="ARBA" id="ARBA00011956"/>
    </source>
</evidence>
<evidence type="ECO:0000256" key="8">
    <source>
        <dbReference type="PIRSR" id="PIRSR001480-2"/>
    </source>
</evidence>
<gene>
    <name evidence="11" type="primary">manA</name>
    <name evidence="10" type="ORF">H7348_07195</name>
    <name evidence="11" type="ORF">IAU68_02390</name>
</gene>
<evidence type="ECO:0000256" key="6">
    <source>
        <dbReference type="ARBA" id="ARBA00023235"/>
    </source>
</evidence>
<dbReference type="AlphaFoldDB" id="A0A7H0K036"/>
<keyword evidence="4 8" id="KW-0479">Metal-binding</keyword>
<name>A0A7H0K036_9CORY</name>
<evidence type="ECO:0000313" key="10">
    <source>
        <dbReference type="EMBL" id="MBC3179095.1"/>
    </source>
</evidence>